<dbReference type="FunFam" id="1.20.1440.230:FF:000001">
    <property type="entry name" value="Mitochondrial NADH dehydrogenase flavoprotein 1"/>
    <property type="match status" value="1"/>
</dbReference>
<feature type="non-terminal residue" evidence="5">
    <location>
        <position position="248"/>
    </location>
</feature>
<dbReference type="Pfam" id="PF10531">
    <property type="entry name" value="SLBB"/>
    <property type="match status" value="1"/>
</dbReference>
<dbReference type="Gene3D" id="1.20.1440.230">
    <property type="entry name" value="NADH-ubiquinone oxidoreductase 51kDa subunit, iron-sulphur binding domain"/>
    <property type="match status" value="1"/>
</dbReference>
<feature type="domain" description="4Fe-4S ferredoxin-type" evidence="4">
    <location>
        <begin position="185"/>
        <end position="214"/>
    </location>
</feature>
<dbReference type="PANTHER" id="PTHR43578">
    <property type="entry name" value="NADH-QUINONE OXIDOREDUCTASE SUBUNIT F"/>
    <property type="match status" value="1"/>
</dbReference>
<protein>
    <recommendedName>
        <fullName evidence="4">4Fe-4S ferredoxin-type domain-containing protein</fullName>
    </recommendedName>
</protein>
<dbReference type="Gene3D" id="3.10.20.600">
    <property type="match status" value="1"/>
</dbReference>
<dbReference type="InterPro" id="IPR019575">
    <property type="entry name" value="Nuop51_4Fe4S-bd"/>
</dbReference>
<dbReference type="PROSITE" id="PS00198">
    <property type="entry name" value="4FE4S_FER_1"/>
    <property type="match status" value="2"/>
</dbReference>
<dbReference type="SMART" id="SM00928">
    <property type="entry name" value="NADH_4Fe-4S"/>
    <property type="match status" value="1"/>
</dbReference>
<dbReference type="EMBL" id="BARW01030392">
    <property type="protein sequence ID" value="GAJ05423.1"/>
    <property type="molecule type" value="Genomic_DNA"/>
</dbReference>
<evidence type="ECO:0000313" key="5">
    <source>
        <dbReference type="EMBL" id="GAJ05423.1"/>
    </source>
</evidence>
<dbReference type="InterPro" id="IPR017900">
    <property type="entry name" value="4Fe4S_Fe_S_CS"/>
</dbReference>
<dbReference type="PROSITE" id="PS00645">
    <property type="entry name" value="COMPLEX1_51K_2"/>
    <property type="match status" value="1"/>
</dbReference>
<proteinExistence type="predicted"/>
<dbReference type="GO" id="GO:0008137">
    <property type="term" value="F:NADH dehydrogenase (ubiquinone) activity"/>
    <property type="evidence" value="ECO:0007669"/>
    <property type="project" value="InterPro"/>
</dbReference>
<dbReference type="InterPro" id="IPR037207">
    <property type="entry name" value="Nuop51_4Fe4S-bd_sf"/>
</dbReference>
<dbReference type="SUPFAM" id="SSF54862">
    <property type="entry name" value="4Fe-4S ferredoxins"/>
    <property type="match status" value="1"/>
</dbReference>
<keyword evidence="3" id="KW-0411">Iron-sulfur</keyword>
<reference evidence="5" key="1">
    <citation type="journal article" date="2014" name="Front. Microbiol.">
        <title>High frequency of phylogenetically diverse reductive dehalogenase-homologous genes in deep subseafloor sedimentary metagenomes.</title>
        <authorList>
            <person name="Kawai M."/>
            <person name="Futagami T."/>
            <person name="Toyoda A."/>
            <person name="Takaki Y."/>
            <person name="Nishi S."/>
            <person name="Hori S."/>
            <person name="Arai W."/>
            <person name="Tsubouchi T."/>
            <person name="Morono Y."/>
            <person name="Uchiyama I."/>
            <person name="Ito T."/>
            <person name="Fujiyama A."/>
            <person name="Inagaki F."/>
            <person name="Takami H."/>
        </authorList>
    </citation>
    <scope>NUCLEOTIDE SEQUENCE</scope>
    <source>
        <strain evidence="5">Expedition CK06-06</strain>
    </source>
</reference>
<sequence length="248" mass="26845">LVGKVNNTGLVEVPMGISIRDIIFKIGGGIKDGRKFKAAQTGGPSGGVIPDNLIDLPVDFDELDKAGSMMGSGGMIVMDESDCMVNVAHYFLKFLADESCGKCVPCREGLRQMLYIFERIMDGKGKEEDLKLLGDLSIMMKEASMCALGATAPNIVLTTLKYFKEEYEAHIYYNMCPAKVCKSLVAYVIEEEKCAGCGSCAKVCPVNAIEGENKKPYKINTDICIKCGSCIEVCPSKYSAIVKRTGIA</sequence>
<comment type="caution">
    <text evidence="5">The sequence shown here is derived from an EMBL/GenBank/DDBJ whole genome shotgun (WGS) entry which is preliminary data.</text>
</comment>
<dbReference type="GO" id="GO:0010181">
    <property type="term" value="F:FMN binding"/>
    <property type="evidence" value="ECO:0007669"/>
    <property type="project" value="InterPro"/>
</dbReference>
<evidence type="ECO:0000256" key="2">
    <source>
        <dbReference type="ARBA" id="ARBA00023004"/>
    </source>
</evidence>
<gene>
    <name evidence="5" type="ORF">S12H4_48601</name>
</gene>
<dbReference type="Pfam" id="PF10589">
    <property type="entry name" value="NADH_4Fe-4S"/>
    <property type="match status" value="1"/>
</dbReference>
<dbReference type="GO" id="GO:0051539">
    <property type="term" value="F:4 iron, 4 sulfur cluster binding"/>
    <property type="evidence" value="ECO:0007669"/>
    <property type="project" value="InterPro"/>
</dbReference>
<dbReference type="InterPro" id="IPR001949">
    <property type="entry name" value="NADH-UbQ_OxRdtase_51kDa_CS"/>
</dbReference>
<dbReference type="PANTHER" id="PTHR43578:SF3">
    <property type="entry name" value="NADH-QUINONE OXIDOREDUCTASE SUBUNIT F"/>
    <property type="match status" value="1"/>
</dbReference>
<accession>X1TJC7</accession>
<evidence type="ECO:0000256" key="1">
    <source>
        <dbReference type="ARBA" id="ARBA00022723"/>
    </source>
</evidence>
<dbReference type="InterPro" id="IPR019554">
    <property type="entry name" value="Soluble_ligand-bd"/>
</dbReference>
<keyword evidence="2" id="KW-0408">Iron</keyword>
<dbReference type="Gene3D" id="3.30.70.20">
    <property type="match status" value="1"/>
</dbReference>
<dbReference type="InterPro" id="IPR017896">
    <property type="entry name" value="4Fe4S_Fe-S-bd"/>
</dbReference>
<feature type="domain" description="4Fe-4S ferredoxin-type" evidence="4">
    <location>
        <begin position="215"/>
        <end position="244"/>
    </location>
</feature>
<dbReference type="SUPFAM" id="SSF140490">
    <property type="entry name" value="Nqo1C-terminal domain-like"/>
    <property type="match status" value="1"/>
</dbReference>
<dbReference type="Pfam" id="PF14697">
    <property type="entry name" value="Fer4_21"/>
    <property type="match status" value="1"/>
</dbReference>
<dbReference type="AlphaFoldDB" id="X1TJC7"/>
<evidence type="ECO:0000259" key="4">
    <source>
        <dbReference type="PROSITE" id="PS51379"/>
    </source>
</evidence>
<evidence type="ECO:0000256" key="3">
    <source>
        <dbReference type="ARBA" id="ARBA00023014"/>
    </source>
</evidence>
<feature type="non-terminal residue" evidence="5">
    <location>
        <position position="1"/>
    </location>
</feature>
<keyword evidence="1" id="KW-0479">Metal-binding</keyword>
<organism evidence="5">
    <name type="scientific">marine sediment metagenome</name>
    <dbReference type="NCBI Taxonomy" id="412755"/>
    <lineage>
        <taxon>unclassified sequences</taxon>
        <taxon>metagenomes</taxon>
        <taxon>ecological metagenomes</taxon>
    </lineage>
</organism>
<dbReference type="GO" id="GO:0046872">
    <property type="term" value="F:metal ion binding"/>
    <property type="evidence" value="ECO:0007669"/>
    <property type="project" value="UniProtKB-KW"/>
</dbReference>
<dbReference type="PROSITE" id="PS51379">
    <property type="entry name" value="4FE4S_FER_2"/>
    <property type="match status" value="2"/>
</dbReference>
<dbReference type="SUPFAM" id="SSF142984">
    <property type="entry name" value="Nqo1 middle domain-like"/>
    <property type="match status" value="1"/>
</dbReference>
<name>X1TJC7_9ZZZZ</name>